<protein>
    <submittedName>
        <fullName evidence="1">Uncharacterized protein</fullName>
    </submittedName>
</protein>
<reference evidence="2" key="1">
    <citation type="submission" date="2017-01" db="EMBL/GenBank/DDBJ databases">
        <title>Comparative genomics of anhydrobiosis in the tardigrade Hypsibius dujardini.</title>
        <authorList>
            <person name="Yoshida Y."/>
            <person name="Koutsovoulos G."/>
            <person name="Laetsch D."/>
            <person name="Stevens L."/>
            <person name="Kumar S."/>
            <person name="Horikawa D."/>
            <person name="Ishino K."/>
            <person name="Komine S."/>
            <person name="Tomita M."/>
            <person name="Blaxter M."/>
            <person name="Arakawa K."/>
        </authorList>
    </citation>
    <scope>NUCLEOTIDE SEQUENCE [LARGE SCALE GENOMIC DNA]</scope>
    <source>
        <strain evidence="2">Z151</strain>
    </source>
</reference>
<gene>
    <name evidence="1" type="ORF">BV898_11080</name>
</gene>
<evidence type="ECO:0000313" key="1">
    <source>
        <dbReference type="EMBL" id="OQV14706.1"/>
    </source>
</evidence>
<proteinExistence type="predicted"/>
<dbReference type="EMBL" id="MTYJ01000100">
    <property type="protein sequence ID" value="OQV14706.1"/>
    <property type="molecule type" value="Genomic_DNA"/>
</dbReference>
<name>A0A1W0WHN0_HYPEX</name>
<organism evidence="1 2">
    <name type="scientific">Hypsibius exemplaris</name>
    <name type="common">Freshwater tardigrade</name>
    <dbReference type="NCBI Taxonomy" id="2072580"/>
    <lineage>
        <taxon>Eukaryota</taxon>
        <taxon>Metazoa</taxon>
        <taxon>Ecdysozoa</taxon>
        <taxon>Tardigrada</taxon>
        <taxon>Eutardigrada</taxon>
        <taxon>Parachela</taxon>
        <taxon>Hypsibioidea</taxon>
        <taxon>Hypsibiidae</taxon>
        <taxon>Hypsibius</taxon>
    </lineage>
</organism>
<comment type="caution">
    <text evidence="1">The sequence shown here is derived from an EMBL/GenBank/DDBJ whole genome shotgun (WGS) entry which is preliminary data.</text>
</comment>
<evidence type="ECO:0000313" key="2">
    <source>
        <dbReference type="Proteomes" id="UP000192578"/>
    </source>
</evidence>
<dbReference type="Proteomes" id="UP000192578">
    <property type="component" value="Unassembled WGS sequence"/>
</dbReference>
<accession>A0A1W0WHN0</accession>
<dbReference type="AlphaFoldDB" id="A0A1W0WHN0"/>
<keyword evidence="2" id="KW-1185">Reference proteome</keyword>
<sequence length="73" mass="8512">MQYYYNLMVDSFTGAEGDFGHESERSFESLFSNVVEPLPSHHSSDLAKRIAQRNAEELEALRRHKMSEFEFVL</sequence>